<keyword evidence="1" id="KW-0677">Repeat</keyword>
<evidence type="ECO:0000259" key="4">
    <source>
        <dbReference type="PROSITE" id="PS51371"/>
    </source>
</evidence>
<reference evidence="5 6" key="1">
    <citation type="submission" date="2019-12" db="EMBL/GenBank/DDBJ databases">
        <authorList>
            <person name="Alioto T."/>
            <person name="Alioto T."/>
            <person name="Gomez Garrido J."/>
        </authorList>
    </citation>
    <scope>NUCLEOTIDE SEQUENCE [LARGE SCALE GENOMIC DNA]</scope>
</reference>
<comment type="caution">
    <text evidence="5">The sequence shown here is derived from an EMBL/GenBank/DDBJ whole genome shotgun (WGS) entry which is preliminary data.</text>
</comment>
<protein>
    <recommendedName>
        <fullName evidence="4">CBS domain-containing protein</fullName>
    </recommendedName>
</protein>
<evidence type="ECO:0000256" key="3">
    <source>
        <dbReference type="PROSITE-ProRule" id="PRU00703"/>
    </source>
</evidence>
<gene>
    <name evidence="5" type="ORF">OLEA9_A076274</name>
</gene>
<dbReference type="PANTHER" id="PTHR13780">
    <property type="entry name" value="AMP-ACTIVATED PROTEIN KINASE, GAMMA REGULATORY SUBUNIT"/>
    <property type="match status" value="1"/>
</dbReference>
<evidence type="ECO:0000256" key="2">
    <source>
        <dbReference type="ARBA" id="ARBA00023122"/>
    </source>
</evidence>
<accession>A0A8S0ULE1</accession>
<keyword evidence="6" id="KW-1185">Reference proteome</keyword>
<evidence type="ECO:0000313" key="6">
    <source>
        <dbReference type="Proteomes" id="UP000594638"/>
    </source>
</evidence>
<proteinExistence type="predicted"/>
<feature type="domain" description="CBS" evidence="4">
    <location>
        <begin position="327"/>
        <end position="385"/>
    </location>
</feature>
<evidence type="ECO:0000256" key="1">
    <source>
        <dbReference type="ARBA" id="ARBA00022737"/>
    </source>
</evidence>
<evidence type="ECO:0000313" key="5">
    <source>
        <dbReference type="EMBL" id="CAA3019743.1"/>
    </source>
</evidence>
<dbReference type="Gramene" id="OE9A076274T1">
    <property type="protein sequence ID" value="OE9A076274C1"/>
    <property type="gene ID" value="OE9A076274"/>
</dbReference>
<dbReference type="EMBL" id="CACTIH010009029">
    <property type="protein sequence ID" value="CAA3019743.1"/>
    <property type="molecule type" value="Genomic_DNA"/>
</dbReference>
<dbReference type="GO" id="GO:0005634">
    <property type="term" value="C:nucleus"/>
    <property type="evidence" value="ECO:0007669"/>
    <property type="project" value="TreeGrafter"/>
</dbReference>
<organism evidence="5 6">
    <name type="scientific">Olea europaea subsp. europaea</name>
    <dbReference type="NCBI Taxonomy" id="158383"/>
    <lineage>
        <taxon>Eukaryota</taxon>
        <taxon>Viridiplantae</taxon>
        <taxon>Streptophyta</taxon>
        <taxon>Embryophyta</taxon>
        <taxon>Tracheophyta</taxon>
        <taxon>Spermatophyta</taxon>
        <taxon>Magnoliopsida</taxon>
        <taxon>eudicotyledons</taxon>
        <taxon>Gunneridae</taxon>
        <taxon>Pentapetalae</taxon>
        <taxon>asterids</taxon>
        <taxon>lamiids</taxon>
        <taxon>Lamiales</taxon>
        <taxon>Oleaceae</taxon>
        <taxon>Oleeae</taxon>
        <taxon>Olea</taxon>
    </lineage>
</organism>
<dbReference type="InterPro" id="IPR050511">
    <property type="entry name" value="AMPK_gamma/SDS23_families"/>
</dbReference>
<name>A0A8S0ULE1_OLEEU</name>
<dbReference type="InterPro" id="IPR000644">
    <property type="entry name" value="CBS_dom"/>
</dbReference>
<dbReference type="PANTHER" id="PTHR13780:SF128">
    <property type="entry name" value="CBS DOMAIN-CONTAINING PROTEIN"/>
    <property type="match status" value="1"/>
</dbReference>
<dbReference type="AlphaFoldDB" id="A0A8S0ULE1"/>
<dbReference type="GO" id="GO:0005737">
    <property type="term" value="C:cytoplasm"/>
    <property type="evidence" value="ECO:0007669"/>
    <property type="project" value="TreeGrafter"/>
</dbReference>
<dbReference type="PROSITE" id="PS51371">
    <property type="entry name" value="CBS"/>
    <property type="match status" value="1"/>
</dbReference>
<dbReference type="InterPro" id="IPR046342">
    <property type="entry name" value="CBS_dom_sf"/>
</dbReference>
<dbReference type="OrthoDB" id="681454at2759"/>
<dbReference type="Proteomes" id="UP000594638">
    <property type="component" value="Unassembled WGS sequence"/>
</dbReference>
<sequence length="387" mass="41813">MAARLLSYEVADLCLGKPSLPSLSISATISDAVAALKGSEDNFISVWSCNHSKDNLNSNDCVCVGKICMVDIICYLCKEENLLSPSLVLQSPVSVLLSKVKGLVKHVEPSSSLLEVIDLMLQGAQNLVVPIRSNSKRKQLQKQSSTTHNVCEFCWLTLEDVIRFLLCSIGLFSPIPTLSIDSLGIISTEFLVIGSHSPAASAVGAIYRSLLDQTSVAVVDDDGILIGEISPSTLAACGTAATAAIATLSAGELMAYIDCGGDPAQEISRVVEARLKERNLEKILDKFMTTTCEPRIASLDNDLPSPRTTMMSKSGRYSRSSSYSAQMVRRAEEIVCHPGSSLVAVMVQAIAHRVNYVWVIEDDCSVVGIVTFFNMLEIFRENLESII</sequence>
<dbReference type="SUPFAM" id="SSF54631">
    <property type="entry name" value="CBS-domain pair"/>
    <property type="match status" value="1"/>
</dbReference>
<keyword evidence="2 3" id="KW-0129">CBS domain</keyword>